<dbReference type="GO" id="GO:0051117">
    <property type="term" value="F:ATPase binding"/>
    <property type="evidence" value="ECO:0007669"/>
    <property type="project" value="TreeGrafter"/>
</dbReference>
<keyword evidence="6" id="KW-0406">Ion transport</keyword>
<sequence length="445" mass="45469">MQRVALVASADALRGVLLRVAQAGVVDFGDTGAWSDSGSGAMMAPGGAEPDAIASGQDGRTEAMSGEAQLRSLSEVAVRRGEVAALAGWCPASEVEVLRGRLQPLGAAVVGMRPPAGIDPPTWLGGRSPMKRAFAPLLRIYGTVPYADIDPTVAAGLAYVVMFGMMFGDAGHGALLIAAALLLATGRPRRFAGLRRLWMFVAGAGIAATGFGLLYGEFFGPTGILPVLWLSPLERPVQLMIAAIAAGAVLLAISYAIGTTNRWREGGLRLALYSSSGIAGATTFLGLGVITGGVLSHRLPVVVAGAVLAGAGLVMSTIGIFAEAGGGSAGMVRSGVGVVDLVMHLGANTISFARLAAFGMTHAALGWLVWRATTAVAAGGGAEIVLAAAIFVIGNAVAFALELLIAGVQALRLEFYELFSRVFVGTGRPYTPWRIPGIDARSASC</sequence>
<organism evidence="10 11">
    <name type="scientific">Nocardia nova</name>
    <dbReference type="NCBI Taxonomy" id="37330"/>
    <lineage>
        <taxon>Bacteria</taxon>
        <taxon>Bacillati</taxon>
        <taxon>Actinomycetota</taxon>
        <taxon>Actinomycetes</taxon>
        <taxon>Mycobacteriales</taxon>
        <taxon>Nocardiaceae</taxon>
        <taxon>Nocardia</taxon>
    </lineage>
</organism>
<evidence type="ECO:0000256" key="3">
    <source>
        <dbReference type="ARBA" id="ARBA00022448"/>
    </source>
</evidence>
<accession>A0A2S6AY76</accession>
<feature type="transmembrane region" description="Helical" evidence="9">
    <location>
        <begin position="301"/>
        <end position="322"/>
    </location>
</feature>
<feature type="transmembrane region" description="Helical" evidence="9">
    <location>
        <begin position="236"/>
        <end position="258"/>
    </location>
</feature>
<protein>
    <submittedName>
        <fullName evidence="10">ATPase</fullName>
    </submittedName>
</protein>
<keyword evidence="7 9" id="KW-0472">Membrane</keyword>
<feature type="transmembrane region" description="Helical" evidence="9">
    <location>
        <begin position="384"/>
        <end position="411"/>
    </location>
</feature>
<dbReference type="AlphaFoldDB" id="A0A2S6AY76"/>
<comment type="similarity">
    <text evidence="2">Belongs to the V-ATPase 116 kDa subunit family.</text>
</comment>
<dbReference type="EMBL" id="PSZC01000001">
    <property type="protein sequence ID" value="PPJ40189.1"/>
    <property type="molecule type" value="Genomic_DNA"/>
</dbReference>
<keyword evidence="3" id="KW-0813">Transport</keyword>
<evidence type="ECO:0000256" key="9">
    <source>
        <dbReference type="SAM" id="Phobius"/>
    </source>
</evidence>
<comment type="caution">
    <text evidence="10">The sequence shown here is derived from an EMBL/GenBank/DDBJ whole genome shotgun (WGS) entry which is preliminary data.</text>
</comment>
<dbReference type="GO" id="GO:0007035">
    <property type="term" value="P:vacuolar acidification"/>
    <property type="evidence" value="ECO:0007669"/>
    <property type="project" value="TreeGrafter"/>
</dbReference>
<evidence type="ECO:0000256" key="5">
    <source>
        <dbReference type="ARBA" id="ARBA00022989"/>
    </source>
</evidence>
<dbReference type="Pfam" id="PF01496">
    <property type="entry name" value="V_ATPase_I"/>
    <property type="match status" value="1"/>
</dbReference>
<dbReference type="InterPro" id="IPR002490">
    <property type="entry name" value="V-ATPase_116kDa_su"/>
</dbReference>
<comment type="subcellular location">
    <subcellularLocation>
        <location evidence="1">Membrane</location>
        <topology evidence="1">Multi-pass membrane protein</topology>
    </subcellularLocation>
</comment>
<keyword evidence="4 9" id="KW-0812">Transmembrane</keyword>
<dbReference type="PANTHER" id="PTHR11629:SF63">
    <property type="entry name" value="V-TYPE PROTON ATPASE SUBUNIT A"/>
    <property type="match status" value="1"/>
</dbReference>
<proteinExistence type="inferred from homology"/>
<reference evidence="10 11" key="1">
    <citation type="submission" date="2018-02" db="EMBL/GenBank/DDBJ databases">
        <title>8 Nocardia nova and 1 Nocardia cyriacigeorgica strain used for evolution to TMP-SMX.</title>
        <authorList>
            <person name="Mehta H."/>
            <person name="Weng J."/>
            <person name="Shamoo Y."/>
        </authorList>
    </citation>
    <scope>NUCLEOTIDE SEQUENCE [LARGE SCALE GENOMIC DNA]</scope>
    <source>
        <strain evidence="10 11">MDA3139</strain>
    </source>
</reference>
<evidence type="ECO:0000256" key="6">
    <source>
        <dbReference type="ARBA" id="ARBA00023065"/>
    </source>
</evidence>
<dbReference type="GO" id="GO:0016471">
    <property type="term" value="C:vacuolar proton-transporting V-type ATPase complex"/>
    <property type="evidence" value="ECO:0007669"/>
    <property type="project" value="TreeGrafter"/>
</dbReference>
<dbReference type="GO" id="GO:0033179">
    <property type="term" value="C:proton-transporting V-type ATPase, V0 domain"/>
    <property type="evidence" value="ECO:0007669"/>
    <property type="project" value="InterPro"/>
</dbReference>
<name>A0A2S6AY76_9NOCA</name>
<dbReference type="GO" id="GO:0046961">
    <property type="term" value="F:proton-transporting ATPase activity, rotational mechanism"/>
    <property type="evidence" value="ECO:0007669"/>
    <property type="project" value="InterPro"/>
</dbReference>
<evidence type="ECO:0000256" key="1">
    <source>
        <dbReference type="ARBA" id="ARBA00004141"/>
    </source>
</evidence>
<feature type="transmembrane region" description="Helical" evidence="9">
    <location>
        <begin position="157"/>
        <end position="185"/>
    </location>
</feature>
<evidence type="ECO:0000256" key="2">
    <source>
        <dbReference type="ARBA" id="ARBA00009904"/>
    </source>
</evidence>
<evidence type="ECO:0000256" key="4">
    <source>
        <dbReference type="ARBA" id="ARBA00022692"/>
    </source>
</evidence>
<evidence type="ECO:0000256" key="8">
    <source>
        <dbReference type="SAM" id="MobiDB-lite"/>
    </source>
</evidence>
<feature type="region of interest" description="Disordered" evidence="8">
    <location>
        <begin position="39"/>
        <end position="60"/>
    </location>
</feature>
<feature type="transmembrane region" description="Helical" evidence="9">
    <location>
        <begin position="270"/>
        <end position="295"/>
    </location>
</feature>
<evidence type="ECO:0000256" key="7">
    <source>
        <dbReference type="ARBA" id="ARBA00023136"/>
    </source>
</evidence>
<gene>
    <name evidence="10" type="ORF">C5E45_01255</name>
</gene>
<evidence type="ECO:0000313" key="11">
    <source>
        <dbReference type="Proteomes" id="UP000239874"/>
    </source>
</evidence>
<evidence type="ECO:0000313" key="10">
    <source>
        <dbReference type="EMBL" id="PPJ40189.1"/>
    </source>
</evidence>
<keyword evidence="5 9" id="KW-1133">Transmembrane helix</keyword>
<feature type="transmembrane region" description="Helical" evidence="9">
    <location>
        <begin position="352"/>
        <end position="372"/>
    </location>
</feature>
<feature type="compositionally biased region" description="Low complexity" evidence="8">
    <location>
        <begin position="39"/>
        <end position="52"/>
    </location>
</feature>
<feature type="transmembrane region" description="Helical" evidence="9">
    <location>
        <begin position="197"/>
        <end position="216"/>
    </location>
</feature>
<dbReference type="Proteomes" id="UP000239874">
    <property type="component" value="Unassembled WGS sequence"/>
</dbReference>
<dbReference type="PANTHER" id="PTHR11629">
    <property type="entry name" value="VACUOLAR PROTON ATPASES"/>
    <property type="match status" value="1"/>
</dbReference>